<comment type="caution">
    <text evidence="1">The sequence shown here is derived from an EMBL/GenBank/DDBJ whole genome shotgun (WGS) entry which is preliminary data.</text>
</comment>
<reference evidence="1" key="1">
    <citation type="submission" date="2023-03" db="EMBL/GenBank/DDBJ databases">
        <title>Massive genome expansion in bonnet fungi (Mycena s.s.) driven by repeated elements and novel gene families across ecological guilds.</title>
        <authorList>
            <consortium name="Lawrence Berkeley National Laboratory"/>
            <person name="Harder C.B."/>
            <person name="Miyauchi S."/>
            <person name="Viragh M."/>
            <person name="Kuo A."/>
            <person name="Thoen E."/>
            <person name="Andreopoulos B."/>
            <person name="Lu D."/>
            <person name="Skrede I."/>
            <person name="Drula E."/>
            <person name="Henrissat B."/>
            <person name="Morin E."/>
            <person name="Kohler A."/>
            <person name="Barry K."/>
            <person name="LaButti K."/>
            <person name="Morin E."/>
            <person name="Salamov A."/>
            <person name="Lipzen A."/>
            <person name="Mereny Z."/>
            <person name="Hegedus B."/>
            <person name="Baldrian P."/>
            <person name="Stursova M."/>
            <person name="Weitz H."/>
            <person name="Taylor A."/>
            <person name="Grigoriev I.V."/>
            <person name="Nagy L.G."/>
            <person name="Martin F."/>
            <person name="Kauserud H."/>
        </authorList>
    </citation>
    <scope>NUCLEOTIDE SEQUENCE</scope>
    <source>
        <strain evidence="1">CBHHK182m</strain>
    </source>
</reference>
<dbReference type="AlphaFoldDB" id="A0AAD7IKR0"/>
<gene>
    <name evidence="1" type="ORF">B0H16DRAFT_1463454</name>
</gene>
<dbReference type="Proteomes" id="UP001215598">
    <property type="component" value="Unassembled WGS sequence"/>
</dbReference>
<accession>A0AAD7IKR0</accession>
<organism evidence="1 2">
    <name type="scientific">Mycena metata</name>
    <dbReference type="NCBI Taxonomy" id="1033252"/>
    <lineage>
        <taxon>Eukaryota</taxon>
        <taxon>Fungi</taxon>
        <taxon>Dikarya</taxon>
        <taxon>Basidiomycota</taxon>
        <taxon>Agaricomycotina</taxon>
        <taxon>Agaricomycetes</taxon>
        <taxon>Agaricomycetidae</taxon>
        <taxon>Agaricales</taxon>
        <taxon>Marasmiineae</taxon>
        <taxon>Mycenaceae</taxon>
        <taxon>Mycena</taxon>
    </lineage>
</organism>
<protein>
    <recommendedName>
        <fullName evidence="3">Protein kinase domain-containing protein</fullName>
    </recommendedName>
</protein>
<keyword evidence="2" id="KW-1185">Reference proteome</keyword>
<dbReference type="SUPFAM" id="SSF56112">
    <property type="entry name" value="Protein kinase-like (PK-like)"/>
    <property type="match status" value="1"/>
</dbReference>
<evidence type="ECO:0000313" key="1">
    <source>
        <dbReference type="EMBL" id="KAJ7743781.1"/>
    </source>
</evidence>
<sequence length="235" mass="26606">MLRPRYRPGWVPEALVKGKKPWESSVLERLAGPGGLLSVLDATRISNGGQVVLKIVDRGSTEVHILELLNKHSETANPTVPVLDTFPMPDDAERLFIVMPRMRELPSFKTVHEFAEFLRQLLEVWYPDFDSRVLVVGGEAETLKRVELHGGHLIPKISDTVSYDPFKIDVRLVGEMWYAGLDFVMPLVSKLLHDDPTQRPTAAGALKMFERLVHDVHGTQLDKPTMIHHYSSRSR</sequence>
<dbReference type="InterPro" id="IPR011009">
    <property type="entry name" value="Kinase-like_dom_sf"/>
</dbReference>
<proteinExistence type="predicted"/>
<dbReference type="EMBL" id="JARKIB010000089">
    <property type="protein sequence ID" value="KAJ7743781.1"/>
    <property type="molecule type" value="Genomic_DNA"/>
</dbReference>
<evidence type="ECO:0000313" key="2">
    <source>
        <dbReference type="Proteomes" id="UP001215598"/>
    </source>
</evidence>
<name>A0AAD7IKR0_9AGAR</name>
<evidence type="ECO:0008006" key="3">
    <source>
        <dbReference type="Google" id="ProtNLM"/>
    </source>
</evidence>